<evidence type="ECO:0000313" key="3">
    <source>
        <dbReference type="Proteomes" id="UP000015344"/>
    </source>
</evidence>
<accession>S9UBP7</accession>
<dbReference type="AlphaFoldDB" id="S9UBP7"/>
<dbReference type="GO" id="GO:0008218">
    <property type="term" value="P:bioluminescence"/>
    <property type="evidence" value="ECO:0007669"/>
    <property type="project" value="InterPro"/>
</dbReference>
<dbReference type="Gene3D" id="3.40.50.12780">
    <property type="entry name" value="N-terminal domain of ligase-like"/>
    <property type="match status" value="1"/>
</dbReference>
<gene>
    <name evidence="2" type="ORF">PAALTS15_06614</name>
</gene>
<feature type="domain" description="Acyl-protein synthetase LuxE" evidence="1">
    <location>
        <begin position="6"/>
        <end position="354"/>
    </location>
</feature>
<protein>
    <submittedName>
        <fullName evidence="2">Acyl-protein synthetase, LuxE</fullName>
    </submittedName>
</protein>
<dbReference type="Proteomes" id="UP000015344">
    <property type="component" value="Unassembled WGS sequence"/>
</dbReference>
<reference evidence="2 3" key="1">
    <citation type="submission" date="2013-05" db="EMBL/GenBank/DDBJ databases">
        <authorList>
            <person name="Strain E.A."/>
            <person name="Brown E."/>
            <person name="Allard M.W."/>
            <person name="Luo Y.L."/>
        </authorList>
    </citation>
    <scope>NUCLEOTIDE SEQUENCE [LARGE SCALE GENOMIC DNA]</scope>
    <source>
        <strain evidence="2 3">TS-15</strain>
    </source>
</reference>
<dbReference type="InterPro" id="IPR042099">
    <property type="entry name" value="ANL_N_sf"/>
</dbReference>
<dbReference type="Pfam" id="PF04443">
    <property type="entry name" value="LuxE"/>
    <property type="match status" value="1"/>
</dbReference>
<dbReference type="InterPro" id="IPR007534">
    <property type="entry name" value="LuxE"/>
</dbReference>
<dbReference type="eggNOG" id="COG1541">
    <property type="taxonomic scope" value="Bacteria"/>
</dbReference>
<comment type="caution">
    <text evidence="2">The sequence shown here is derived from an EMBL/GenBank/DDBJ whole genome shotgun (WGS) entry which is preliminary data.</text>
</comment>
<sequence length="361" mass="41210">MDLEQLFKIDPYSMASSEKASFLKDELTRLTGYHYENCKEYKNIIDAFPDEKKNFCEVTEVPYLPVRLFKLLDLHSVEKSNVIKTLTSSGTTSQVVSKINIDKETSLLQTKALVNIVTSFIGGKRYPMILVDAPNVIQDRTQFSARGAGLMGLINFGRNHFYLLDENMEIKLKELEDFLEKHKDQPILLFGFTFMVWQYLYLACKEKNIHLKLNNGILIHSGGWKKLQEISVTNEVYKQKMNEQFGIDKAINFYGMVEQVGSIFMECEEGYLHAPNFADVIIRDPHTLEILEQGLQGIVQVISVLPKSYPGHSLLTEDLGTVYGEDNCKCGRKGKYFHIHGRLPSAELRGCSDTHAYNRGE</sequence>
<dbReference type="GO" id="GO:0047474">
    <property type="term" value="F:long-chain fatty acid--protein ligase activity"/>
    <property type="evidence" value="ECO:0007669"/>
    <property type="project" value="InterPro"/>
</dbReference>
<proteinExistence type="predicted"/>
<dbReference type="PATRIC" id="fig|1117108.3.peg.1360"/>
<evidence type="ECO:0000313" key="2">
    <source>
        <dbReference type="EMBL" id="EPY07895.1"/>
    </source>
</evidence>
<evidence type="ECO:0000259" key="1">
    <source>
        <dbReference type="Pfam" id="PF04443"/>
    </source>
</evidence>
<dbReference type="RefSeq" id="WP_021258800.1">
    <property type="nucleotide sequence ID" value="NZ_ATMT01000028.1"/>
</dbReference>
<dbReference type="EMBL" id="ATMT01000028">
    <property type="protein sequence ID" value="EPY07895.1"/>
    <property type="molecule type" value="Genomic_DNA"/>
</dbReference>
<name>S9UBP7_PAEAL</name>
<organism evidence="2 3">
    <name type="scientific">Paenibacillus alvei TS-15</name>
    <dbReference type="NCBI Taxonomy" id="1117108"/>
    <lineage>
        <taxon>Bacteria</taxon>
        <taxon>Bacillati</taxon>
        <taxon>Bacillota</taxon>
        <taxon>Bacilli</taxon>
        <taxon>Bacillales</taxon>
        <taxon>Paenibacillaceae</taxon>
        <taxon>Paenibacillus</taxon>
    </lineage>
</organism>